<sequence length="354" mass="40132">MRDYAKLGKLNALVADADDDDDDKRQRGDGNAGYGAIHNFVADREIQKLGLALAQHSSCIKAVNSEAKPIQGVACVDWKGTYLQDSIRAAEKRDTLMSAFLGHNRPHRPLPHVSCGVGRIEKAVGWAVGGGIDLAVQGAVWFPCAVPKKIGWLDEDVTKIKYYTKIDLRSRYWQVYVVRGDEPKTTCVTRSCVNTSCIPKRRNFDRPFEVQLNAYDRALGGVLVQNKHPVAFESRKLKDVEMRYSTHEKEMTAVVYCLDAWRNYLLARWQEFLGEFDFEWVHWPRKQNDVANALSRNLVEEHVTALTVVDSDLLDQIRESSKMDSGHLDIDRMLALLAFVGIIGRGWRKMLRPT</sequence>
<dbReference type="CDD" id="cd09274">
    <property type="entry name" value="RNase_HI_RT_Ty3"/>
    <property type="match status" value="1"/>
</dbReference>
<evidence type="ECO:0000256" key="4">
    <source>
        <dbReference type="ARBA" id="ARBA00022759"/>
    </source>
</evidence>
<evidence type="ECO:0000256" key="6">
    <source>
        <dbReference type="ARBA" id="ARBA00022918"/>
    </source>
</evidence>
<evidence type="ECO:0000313" key="8">
    <source>
        <dbReference type="EMBL" id="KAL0292423.1"/>
    </source>
</evidence>
<reference evidence="8" key="1">
    <citation type="submission" date="2020-06" db="EMBL/GenBank/DDBJ databases">
        <authorList>
            <person name="Li T."/>
            <person name="Hu X."/>
            <person name="Zhang T."/>
            <person name="Song X."/>
            <person name="Zhang H."/>
            <person name="Dai N."/>
            <person name="Sheng W."/>
            <person name="Hou X."/>
            <person name="Wei L."/>
        </authorList>
    </citation>
    <scope>NUCLEOTIDE SEQUENCE</scope>
    <source>
        <strain evidence="8">G02</strain>
        <tissue evidence="8">Leaf</tissue>
    </source>
</reference>
<dbReference type="InterPro" id="IPR041373">
    <property type="entry name" value="RT_RNaseH"/>
</dbReference>
<dbReference type="PANTHER" id="PTHR34072:SF41">
    <property type="entry name" value="REVERSE TRANSCRIPTASE_RETROTRANSPOSON-DERIVED PROTEIN RNASE H-LIKE DOMAIN-CONTAINING PROTEIN"/>
    <property type="match status" value="1"/>
</dbReference>
<evidence type="ECO:0000256" key="5">
    <source>
        <dbReference type="ARBA" id="ARBA00022801"/>
    </source>
</evidence>
<name>A0AAW2JDX6_SESRA</name>
<dbReference type="GO" id="GO:0016787">
    <property type="term" value="F:hydrolase activity"/>
    <property type="evidence" value="ECO:0007669"/>
    <property type="project" value="UniProtKB-KW"/>
</dbReference>
<keyword evidence="4" id="KW-0255">Endonuclease</keyword>
<gene>
    <name evidence="8" type="ORF">Sradi_6989400</name>
</gene>
<keyword evidence="5" id="KW-0378">Hydrolase</keyword>
<evidence type="ECO:0000256" key="1">
    <source>
        <dbReference type="ARBA" id="ARBA00022679"/>
    </source>
</evidence>
<reference evidence="8" key="2">
    <citation type="journal article" date="2024" name="Plant">
        <title>Genomic evolution and insights into agronomic trait innovations of Sesamum species.</title>
        <authorList>
            <person name="Miao H."/>
            <person name="Wang L."/>
            <person name="Qu L."/>
            <person name="Liu H."/>
            <person name="Sun Y."/>
            <person name="Le M."/>
            <person name="Wang Q."/>
            <person name="Wei S."/>
            <person name="Zheng Y."/>
            <person name="Lin W."/>
            <person name="Duan Y."/>
            <person name="Cao H."/>
            <person name="Xiong S."/>
            <person name="Wang X."/>
            <person name="Wei L."/>
            <person name="Li C."/>
            <person name="Ma Q."/>
            <person name="Ju M."/>
            <person name="Zhao R."/>
            <person name="Li G."/>
            <person name="Mu C."/>
            <person name="Tian Q."/>
            <person name="Mei H."/>
            <person name="Zhang T."/>
            <person name="Gao T."/>
            <person name="Zhang H."/>
        </authorList>
    </citation>
    <scope>NUCLEOTIDE SEQUENCE</scope>
    <source>
        <strain evidence="8">G02</strain>
    </source>
</reference>
<keyword evidence="1" id="KW-0808">Transferase</keyword>
<accession>A0AAW2JDX6</accession>
<dbReference type="AlphaFoldDB" id="A0AAW2JDX6"/>
<keyword evidence="6 8" id="KW-0695">RNA-directed DNA polymerase</keyword>
<keyword evidence="2" id="KW-0548">Nucleotidyltransferase</keyword>
<dbReference type="GO" id="GO:0003964">
    <property type="term" value="F:RNA-directed DNA polymerase activity"/>
    <property type="evidence" value="ECO:0007669"/>
    <property type="project" value="UniProtKB-KW"/>
</dbReference>
<dbReference type="PANTHER" id="PTHR34072">
    <property type="entry name" value="ENZYMATIC POLYPROTEIN-RELATED"/>
    <property type="match status" value="1"/>
</dbReference>
<dbReference type="SUPFAM" id="SSF56672">
    <property type="entry name" value="DNA/RNA polymerases"/>
    <property type="match status" value="1"/>
</dbReference>
<comment type="caution">
    <text evidence="8">The sequence shown here is derived from an EMBL/GenBank/DDBJ whole genome shotgun (WGS) entry which is preliminary data.</text>
</comment>
<dbReference type="Pfam" id="PF17917">
    <property type="entry name" value="RT_RNaseH"/>
    <property type="match status" value="1"/>
</dbReference>
<organism evidence="8">
    <name type="scientific">Sesamum radiatum</name>
    <name type="common">Black benniseed</name>
    <dbReference type="NCBI Taxonomy" id="300843"/>
    <lineage>
        <taxon>Eukaryota</taxon>
        <taxon>Viridiplantae</taxon>
        <taxon>Streptophyta</taxon>
        <taxon>Embryophyta</taxon>
        <taxon>Tracheophyta</taxon>
        <taxon>Spermatophyta</taxon>
        <taxon>Magnoliopsida</taxon>
        <taxon>eudicotyledons</taxon>
        <taxon>Gunneridae</taxon>
        <taxon>Pentapetalae</taxon>
        <taxon>asterids</taxon>
        <taxon>lamiids</taxon>
        <taxon>Lamiales</taxon>
        <taxon>Pedaliaceae</taxon>
        <taxon>Sesamum</taxon>
    </lineage>
</organism>
<keyword evidence="3" id="KW-0540">Nuclease</keyword>
<proteinExistence type="predicted"/>
<protein>
    <submittedName>
        <fullName evidence="8">RNA-directed DNA polymerase</fullName>
    </submittedName>
</protein>
<dbReference type="GO" id="GO:0004519">
    <property type="term" value="F:endonuclease activity"/>
    <property type="evidence" value="ECO:0007669"/>
    <property type="project" value="UniProtKB-KW"/>
</dbReference>
<dbReference type="EMBL" id="JACGWJ010000433">
    <property type="protein sequence ID" value="KAL0292423.1"/>
    <property type="molecule type" value="Genomic_DNA"/>
</dbReference>
<evidence type="ECO:0000256" key="2">
    <source>
        <dbReference type="ARBA" id="ARBA00022695"/>
    </source>
</evidence>
<evidence type="ECO:0000259" key="7">
    <source>
        <dbReference type="Pfam" id="PF17917"/>
    </source>
</evidence>
<evidence type="ECO:0000256" key="3">
    <source>
        <dbReference type="ARBA" id="ARBA00022722"/>
    </source>
</evidence>
<dbReference type="Gene3D" id="3.10.20.370">
    <property type="match status" value="1"/>
</dbReference>
<dbReference type="InterPro" id="IPR043502">
    <property type="entry name" value="DNA/RNA_pol_sf"/>
</dbReference>
<feature type="domain" description="Reverse transcriptase RNase H-like" evidence="7">
    <location>
        <begin position="203"/>
        <end position="267"/>
    </location>
</feature>